<dbReference type="PROSITE" id="PS51228">
    <property type="entry name" value="ACB_2"/>
    <property type="match status" value="1"/>
</dbReference>
<dbReference type="EMBL" id="CP046566">
    <property type="protein sequence ID" value="QGW29136.1"/>
    <property type="molecule type" value="Genomic_DNA"/>
</dbReference>
<dbReference type="RefSeq" id="WP_157479489.1">
    <property type="nucleotide sequence ID" value="NZ_CP046566.1"/>
</dbReference>
<keyword evidence="4" id="KW-1185">Reference proteome</keyword>
<accession>A0A6I6G8R8</accession>
<evidence type="ECO:0000313" key="4">
    <source>
        <dbReference type="Proteomes" id="UP000426027"/>
    </source>
</evidence>
<dbReference type="InterPro" id="IPR014352">
    <property type="entry name" value="FERM/acyl-CoA-bd_prot_sf"/>
</dbReference>
<reference evidence="3 4" key="1">
    <citation type="submission" date="2019-11" db="EMBL/GenBank/DDBJ databases">
        <authorList>
            <person name="Im W.T."/>
        </authorList>
    </citation>
    <scope>NUCLEOTIDE SEQUENCE [LARGE SCALE GENOMIC DNA]</scope>
    <source>
        <strain evidence="3 4">SB-02</strain>
    </source>
</reference>
<protein>
    <submittedName>
        <fullName evidence="3">Acyl-CoA-binding protein</fullName>
    </submittedName>
</protein>
<proteinExistence type="predicted"/>
<dbReference type="InterPro" id="IPR035984">
    <property type="entry name" value="Acyl-CoA-binding_sf"/>
</dbReference>
<feature type="domain" description="ACB" evidence="2">
    <location>
        <begin position="3"/>
        <end position="85"/>
    </location>
</feature>
<dbReference type="InterPro" id="IPR000582">
    <property type="entry name" value="Acyl-CoA-binding_protein"/>
</dbReference>
<dbReference type="KEGG" id="fls:GLV81_14380"/>
<evidence type="ECO:0000256" key="1">
    <source>
        <dbReference type="ARBA" id="ARBA00023121"/>
    </source>
</evidence>
<dbReference type="Proteomes" id="UP000426027">
    <property type="component" value="Chromosome"/>
</dbReference>
<dbReference type="GO" id="GO:0006631">
    <property type="term" value="P:fatty acid metabolic process"/>
    <property type="evidence" value="ECO:0007669"/>
    <property type="project" value="TreeGrafter"/>
</dbReference>
<evidence type="ECO:0000259" key="2">
    <source>
        <dbReference type="PROSITE" id="PS51228"/>
    </source>
</evidence>
<evidence type="ECO:0000313" key="3">
    <source>
        <dbReference type="EMBL" id="QGW29136.1"/>
    </source>
</evidence>
<dbReference type="SUPFAM" id="SSF47027">
    <property type="entry name" value="Acyl-CoA binding protein"/>
    <property type="match status" value="1"/>
</dbReference>
<organism evidence="3 4">
    <name type="scientific">Phnomibacter ginsenosidimutans</name>
    <dbReference type="NCBI Taxonomy" id="2676868"/>
    <lineage>
        <taxon>Bacteria</taxon>
        <taxon>Pseudomonadati</taxon>
        <taxon>Bacteroidota</taxon>
        <taxon>Chitinophagia</taxon>
        <taxon>Chitinophagales</taxon>
        <taxon>Chitinophagaceae</taxon>
        <taxon>Phnomibacter</taxon>
    </lineage>
</organism>
<dbReference type="PANTHER" id="PTHR23310">
    <property type="entry name" value="ACYL-COA-BINDING PROTEIN, ACBP"/>
    <property type="match status" value="1"/>
</dbReference>
<dbReference type="Gene3D" id="1.20.80.10">
    <property type="match status" value="1"/>
</dbReference>
<dbReference type="GO" id="GO:0000062">
    <property type="term" value="F:fatty-acyl-CoA binding"/>
    <property type="evidence" value="ECO:0007669"/>
    <property type="project" value="InterPro"/>
</dbReference>
<gene>
    <name evidence="3" type="ORF">GLV81_14380</name>
</gene>
<keyword evidence="1" id="KW-0446">Lipid-binding</keyword>
<dbReference type="PRINTS" id="PR00689">
    <property type="entry name" value="ACOABINDINGP"/>
</dbReference>
<name>A0A6I6G8R8_9BACT</name>
<dbReference type="PANTHER" id="PTHR23310:SF62">
    <property type="entry name" value="ACYL-COA BINDING PROTEIN 1, ISOFORM A"/>
    <property type="match status" value="1"/>
</dbReference>
<dbReference type="AlphaFoldDB" id="A0A6I6G8R8"/>
<sequence length="85" mass="9202">MDLKAQFEAAVADSKELSSRPSNDILLKLYSLYKQAVDGDAPAEGPTGMFDIVGKAKHNAWAALKGKSSEESMQAYIDLIKELKG</sequence>
<dbReference type="Pfam" id="PF00887">
    <property type="entry name" value="ACBP"/>
    <property type="match status" value="1"/>
</dbReference>